<proteinExistence type="predicted"/>
<dbReference type="Pfam" id="PF07699">
    <property type="entry name" value="Ephrin_rec_like"/>
    <property type="match status" value="1"/>
</dbReference>
<name>A0AAV4SL78_9ARAC</name>
<accession>A0AAV4SL78</accession>
<protein>
    <submittedName>
        <fullName evidence="2">Ephrin_rec_like domain-containing protein</fullName>
    </submittedName>
</protein>
<reference evidence="2 3" key="1">
    <citation type="submission" date="2021-06" db="EMBL/GenBank/DDBJ databases">
        <title>Caerostris darwini draft genome.</title>
        <authorList>
            <person name="Kono N."/>
            <person name="Arakawa K."/>
        </authorList>
    </citation>
    <scope>NUCLEOTIDE SEQUENCE [LARGE SCALE GENOMIC DNA]</scope>
</reference>
<dbReference type="EMBL" id="BPLQ01007802">
    <property type="protein sequence ID" value="GIY32448.1"/>
    <property type="molecule type" value="Genomic_DNA"/>
</dbReference>
<keyword evidence="3" id="KW-1185">Reference proteome</keyword>
<evidence type="ECO:0000313" key="2">
    <source>
        <dbReference type="EMBL" id="GIY32448.1"/>
    </source>
</evidence>
<sequence length="236" mass="27091">MVLFLYALSVYELSGHKFVTTVFIDTSDKSKDVMMTTLKDLVAARVCAQDLCTPGKVKVATCQMSETKKEICKYSIAYEAIPQLADELCDEECERGKMFDGLKKAEQILQAEFVKMADNPRARVKADLQTFETRHLITCRGGFRLVKSHFKRCFPCLPGYYSEPNSMECNLCYIGFYQEHYGKHTCDKCDDNTTTETMGAKSKQECVEKESMLRTSYSTYFNRNLNFITYLLRNVI</sequence>
<feature type="domain" description="Tyrosine-protein kinase ephrin type A/B receptor-like" evidence="1">
    <location>
        <begin position="159"/>
        <end position="206"/>
    </location>
</feature>
<evidence type="ECO:0000259" key="1">
    <source>
        <dbReference type="Pfam" id="PF07699"/>
    </source>
</evidence>
<evidence type="ECO:0000313" key="3">
    <source>
        <dbReference type="Proteomes" id="UP001054837"/>
    </source>
</evidence>
<dbReference type="Gene3D" id="2.10.50.10">
    <property type="entry name" value="Tumor Necrosis Factor Receptor, subunit A, domain 2"/>
    <property type="match status" value="1"/>
</dbReference>
<comment type="caution">
    <text evidence="2">The sequence shown here is derived from an EMBL/GenBank/DDBJ whole genome shotgun (WGS) entry which is preliminary data.</text>
</comment>
<organism evidence="2 3">
    <name type="scientific">Caerostris darwini</name>
    <dbReference type="NCBI Taxonomy" id="1538125"/>
    <lineage>
        <taxon>Eukaryota</taxon>
        <taxon>Metazoa</taxon>
        <taxon>Ecdysozoa</taxon>
        <taxon>Arthropoda</taxon>
        <taxon>Chelicerata</taxon>
        <taxon>Arachnida</taxon>
        <taxon>Araneae</taxon>
        <taxon>Araneomorphae</taxon>
        <taxon>Entelegynae</taxon>
        <taxon>Araneoidea</taxon>
        <taxon>Araneidae</taxon>
        <taxon>Caerostris</taxon>
    </lineage>
</organism>
<dbReference type="SMART" id="SM01411">
    <property type="entry name" value="Ephrin_rec_like"/>
    <property type="match status" value="1"/>
</dbReference>
<gene>
    <name evidence="2" type="primary">AVEN_194081_1</name>
    <name evidence="2" type="ORF">CDAR_431061</name>
</gene>
<dbReference type="Proteomes" id="UP001054837">
    <property type="component" value="Unassembled WGS sequence"/>
</dbReference>
<dbReference type="AlphaFoldDB" id="A0AAV4SL78"/>
<dbReference type="InterPro" id="IPR011641">
    <property type="entry name" value="Tyr-kin_ephrin_A/B_rcpt-like"/>
</dbReference>